<reference evidence="2" key="1">
    <citation type="submission" date="2016-10" db="EMBL/GenBank/DDBJ databases">
        <authorList>
            <person name="Varghese N."/>
            <person name="Submissions S."/>
        </authorList>
    </citation>
    <scope>NUCLEOTIDE SEQUENCE [LARGE SCALE GENOMIC DNA]</scope>
    <source>
        <strain evidence="2">DSM 22703</strain>
    </source>
</reference>
<keyword evidence="2" id="KW-1185">Reference proteome</keyword>
<dbReference type="RefSeq" id="WP_092728175.1">
    <property type="nucleotide sequence ID" value="NZ_FMXE01000002.1"/>
</dbReference>
<name>A0A1G5V4U0_9BACT</name>
<organism evidence="1 2">
    <name type="scientific">Algoriphagus alkaliphilus</name>
    <dbReference type="NCBI Taxonomy" id="279824"/>
    <lineage>
        <taxon>Bacteria</taxon>
        <taxon>Pseudomonadati</taxon>
        <taxon>Bacteroidota</taxon>
        <taxon>Cytophagia</taxon>
        <taxon>Cytophagales</taxon>
        <taxon>Cyclobacteriaceae</taxon>
        <taxon>Algoriphagus</taxon>
    </lineage>
</organism>
<gene>
    <name evidence="1" type="ORF">SAMN03080617_00308</name>
</gene>
<proteinExistence type="predicted"/>
<accession>A0A1G5V4U0</accession>
<dbReference type="Proteomes" id="UP000198756">
    <property type="component" value="Unassembled WGS sequence"/>
</dbReference>
<protein>
    <submittedName>
        <fullName evidence="1">Uncharacterized protein</fullName>
    </submittedName>
</protein>
<dbReference type="Pfam" id="PF19891">
    <property type="entry name" value="DUF6364"/>
    <property type="match status" value="1"/>
</dbReference>
<dbReference type="EMBL" id="FMXE01000002">
    <property type="protein sequence ID" value="SDA40287.1"/>
    <property type="molecule type" value="Genomic_DNA"/>
</dbReference>
<evidence type="ECO:0000313" key="2">
    <source>
        <dbReference type="Proteomes" id="UP000198756"/>
    </source>
</evidence>
<dbReference type="AlphaFoldDB" id="A0A1G5V4U0"/>
<dbReference type="InterPro" id="IPR045944">
    <property type="entry name" value="DUF6364"/>
</dbReference>
<sequence length="77" mass="9015">MKKKLKLFLDKAVVEKAKIHSYQTGKSLSSMIEMFFEKLTENTISDRISRIAGKIEILGDFYYKDELRKGLEEKLLK</sequence>
<dbReference type="OrthoDB" id="1121643at2"/>
<evidence type="ECO:0000313" key="1">
    <source>
        <dbReference type="EMBL" id="SDA40287.1"/>
    </source>
</evidence>